<gene>
    <name evidence="2" type="ORF">PCOR1329_LOCUS20287</name>
</gene>
<dbReference type="Proteomes" id="UP001189429">
    <property type="component" value="Unassembled WGS sequence"/>
</dbReference>
<organism evidence="2 3">
    <name type="scientific">Prorocentrum cordatum</name>
    <dbReference type="NCBI Taxonomy" id="2364126"/>
    <lineage>
        <taxon>Eukaryota</taxon>
        <taxon>Sar</taxon>
        <taxon>Alveolata</taxon>
        <taxon>Dinophyceae</taxon>
        <taxon>Prorocentrales</taxon>
        <taxon>Prorocentraceae</taxon>
        <taxon>Prorocentrum</taxon>
    </lineage>
</organism>
<comment type="caution">
    <text evidence="2">The sequence shown here is derived from an EMBL/GenBank/DDBJ whole genome shotgun (WGS) entry which is preliminary data.</text>
</comment>
<feature type="region of interest" description="Disordered" evidence="1">
    <location>
        <begin position="362"/>
        <end position="387"/>
    </location>
</feature>
<accession>A0ABN9RFG6</accession>
<proteinExistence type="predicted"/>
<keyword evidence="3" id="KW-1185">Reference proteome</keyword>
<feature type="compositionally biased region" description="Basic and acidic residues" evidence="1">
    <location>
        <begin position="281"/>
        <end position="303"/>
    </location>
</feature>
<feature type="compositionally biased region" description="Basic and acidic residues" evidence="1">
    <location>
        <begin position="238"/>
        <end position="247"/>
    </location>
</feature>
<feature type="region of interest" description="Disordered" evidence="1">
    <location>
        <begin position="170"/>
        <end position="303"/>
    </location>
</feature>
<sequence length="626" mass="64804">MGSQKGTERMHACTAEQQAPGWPAGRGKAGASEASVSEQRSAGLATGAAGPAWQGRARERVACADTAGSVAVDSVALRGLSEGLSWQAHGPLTLLDGDRTDVAFRGVYRALELPCSAAGGPLASLRGVTRQGAAGPPGRARKARRLGCAERALCSRAEGASTRATGALSACAPSQGFPARPRVLEGAEQSRSGKLPRGSPDSMWALRQKPPPWKGRSRSVGFLRAWGVDPRRQPGRRAAKDSGKVEGCDSPGMLDGPSVRAHGADGAPPPKQARLSPGRPARPEARGERRPTPMSEESKRKFEKTTVLRIRSAIAKLNSARVERLDQLERELDAVLEKHLPNLPSGCESKAESLRLLADGAREEARRARAEQDAGDAPGRGAPQEFRRRPGQAWVPLPAPACLARRAWALWRAAAAAREAGVLVEEDAGGLRLAAMPGRRLAEEAASGAAALTARVAEAAAAAAAEAEGLAEVAVEAVAAQRAEAEEAVRALRERHGLQVRGGTPLALVGPAGAARLGAAVLEARLCRGRATAVVLDAVRAEGVTPEEKADDLERDLGIVEAECGVQVHRACGAWWVAAGSAAAAAEAAELLRRVARFYAGPPAREPAAAAADVTGEGASTAGGAV</sequence>
<protein>
    <submittedName>
        <fullName evidence="2">Uncharacterized protein</fullName>
    </submittedName>
</protein>
<reference evidence="2" key="1">
    <citation type="submission" date="2023-10" db="EMBL/GenBank/DDBJ databases">
        <authorList>
            <person name="Chen Y."/>
            <person name="Shah S."/>
            <person name="Dougan E. K."/>
            <person name="Thang M."/>
            <person name="Chan C."/>
        </authorList>
    </citation>
    <scope>NUCLEOTIDE SEQUENCE [LARGE SCALE GENOMIC DNA]</scope>
</reference>
<evidence type="ECO:0000313" key="3">
    <source>
        <dbReference type="Proteomes" id="UP001189429"/>
    </source>
</evidence>
<evidence type="ECO:0000313" key="2">
    <source>
        <dbReference type="EMBL" id="CAK0817787.1"/>
    </source>
</evidence>
<feature type="region of interest" description="Disordered" evidence="1">
    <location>
        <begin position="1"/>
        <end position="55"/>
    </location>
</feature>
<feature type="compositionally biased region" description="Basic and acidic residues" evidence="1">
    <location>
        <begin position="1"/>
        <end position="11"/>
    </location>
</feature>
<evidence type="ECO:0000256" key="1">
    <source>
        <dbReference type="SAM" id="MobiDB-lite"/>
    </source>
</evidence>
<feature type="compositionally biased region" description="Basic and acidic residues" evidence="1">
    <location>
        <begin position="362"/>
        <end position="372"/>
    </location>
</feature>
<dbReference type="EMBL" id="CAUYUJ010006558">
    <property type="protein sequence ID" value="CAK0817787.1"/>
    <property type="molecule type" value="Genomic_DNA"/>
</dbReference>
<feature type="non-terminal residue" evidence="2">
    <location>
        <position position="626"/>
    </location>
</feature>
<name>A0ABN9RFG6_9DINO</name>